<evidence type="ECO:0000313" key="11">
    <source>
        <dbReference type="EMBL" id="VCU49062.1"/>
    </source>
</evidence>
<evidence type="ECO:0000313" key="19">
    <source>
        <dbReference type="Proteomes" id="UP000189452"/>
    </source>
</evidence>
<evidence type="ECO:0000313" key="9">
    <source>
        <dbReference type="EMBL" id="OMH58711.1"/>
    </source>
</evidence>
<dbReference type="Proteomes" id="UP000050164">
    <property type="component" value="Unassembled WGS sequence"/>
</dbReference>
<gene>
    <name evidence="8" type="primary">lmeA</name>
    <name evidence="9" type="ORF">A4S10_00865</name>
    <name evidence="11" type="ORF">DKC2_0871</name>
    <name evidence="10" type="ORF">DSJ38_13150</name>
    <name evidence="5" type="ORF">ERS007661_01972</name>
    <name evidence="6" type="ORF">ERS007679_02562</name>
    <name evidence="1" type="ORF">ERS007681_02157</name>
    <name evidence="2" type="ORF">ERS007688_02378</name>
    <name evidence="7" type="ORF">ERS007741_01573</name>
    <name evidence="3" type="ORF">ERS027659_00400</name>
    <name evidence="4" type="ORF">ERS094118_01107</name>
    <name evidence="8" type="ORF">J8J21_04590</name>
</gene>
<evidence type="ECO:0000313" key="17">
    <source>
        <dbReference type="Proteomes" id="UP000050139"/>
    </source>
</evidence>
<dbReference type="RefSeq" id="WP_003404298.1">
    <property type="nucleotide sequence ID" value="NZ_AP017901.1"/>
</dbReference>
<dbReference type="EMBL" id="JAGIZI010000005">
    <property type="protein sequence ID" value="MBP0682411.1"/>
    <property type="molecule type" value="Genomic_DNA"/>
</dbReference>
<dbReference type="Proteomes" id="UP000671119">
    <property type="component" value="Unassembled WGS sequence"/>
</dbReference>
<reference evidence="10 20" key="4">
    <citation type="journal article" date="2017" name="N. Engl. J. Med.">
        <title>Transmission of Extensively Drug-Resistant Tuberculosis in South Africa.</title>
        <authorList>
            <person name="Shah N.S."/>
            <person name="Auld S.C."/>
            <person name="Brust J.C."/>
            <person name="Mathema B."/>
            <person name="Ismail N."/>
            <person name="Moodley P."/>
            <person name="Mlisana K."/>
            <person name="Allana S."/>
            <person name="Campbell A."/>
            <person name="Mthiyane T."/>
            <person name="Morris N."/>
            <person name="Mpangase P."/>
            <person name="van der Meulen H."/>
            <person name="Omar S.V."/>
            <person name="Brown T.S."/>
            <person name="Narechania A."/>
            <person name="Shaskina E."/>
            <person name="Kapwata T."/>
            <person name="Kreiswirth B."/>
            <person name="Gandhi N.R."/>
        </authorList>
    </citation>
    <scope>NUCLEOTIDE SEQUENCE [LARGE SCALE GENOMIC DNA]</scope>
    <source>
        <strain evidence="10 20">32301_S10</strain>
    </source>
</reference>
<evidence type="ECO:0000313" key="2">
    <source>
        <dbReference type="EMBL" id="CFE54710.1"/>
    </source>
</evidence>
<dbReference type="Proteomes" id="UP000189452">
    <property type="component" value="Chromosome"/>
</dbReference>
<dbReference type="Proteomes" id="UP000046947">
    <property type="component" value="Unassembled WGS sequence"/>
</dbReference>
<evidence type="ECO:0000313" key="21">
    <source>
        <dbReference type="Proteomes" id="UP000300237"/>
    </source>
</evidence>
<dbReference type="OMA" id="VGSEFQM"/>
<reference evidence="10" key="6">
    <citation type="submission" date="2018-07" db="EMBL/GenBank/DDBJ databases">
        <authorList>
            <person name="Shah S."/>
            <person name="Brown T."/>
            <person name="Auld S."/>
            <person name="Bratton K."/>
            <person name="Narechania A."/>
            <person name="Mathema B."/>
            <person name="Gandhi N."/>
        </authorList>
    </citation>
    <scope>NUCLEOTIDE SEQUENCE</scope>
    <source>
        <strain evidence="10">32301_S10</strain>
    </source>
</reference>
<dbReference type="EMBL" id="CFOE01000264">
    <property type="protein sequence ID" value="CFE39769.1"/>
    <property type="molecule type" value="Genomic_DNA"/>
</dbReference>
<dbReference type="AlphaFoldDB" id="A0A045H577"/>
<dbReference type="EMBL" id="LR027516">
    <property type="protein sequence ID" value="VCU49062.1"/>
    <property type="molecule type" value="Genomic_DNA"/>
</dbReference>
<evidence type="ECO:0000313" key="10">
    <source>
        <dbReference type="EMBL" id="REQ51178.1"/>
    </source>
</evidence>
<name>A0A045H577_MYCTX</name>
<dbReference type="EMBL" id="CNFT01000052">
    <property type="protein sequence ID" value="CKQ93270.1"/>
    <property type="molecule type" value="Genomic_DNA"/>
</dbReference>
<dbReference type="EMBL" id="CFOH01000391">
    <property type="protein sequence ID" value="CFE54710.1"/>
    <property type="molecule type" value="Genomic_DNA"/>
</dbReference>
<reference evidence="11 21" key="7">
    <citation type="submission" date="2018-08" db="EMBL/GenBank/DDBJ databases">
        <authorList>
            <person name="Fokvardsen B D."/>
            <person name="Norman A."/>
        </authorList>
    </citation>
    <scope>NUCLEOTIDE SEQUENCE [LARGE SCALE GENOMIC DNA]</scope>
    <source>
        <strain evidence="11 21">DKC2</strain>
    </source>
</reference>
<dbReference type="NCBIfam" id="NF038021">
    <property type="entry name" value="mannan_LmeA"/>
    <property type="match status" value="1"/>
</dbReference>
<evidence type="ECO:0000313" key="12">
    <source>
        <dbReference type="Proteomes" id="UP000039217"/>
    </source>
</evidence>
<evidence type="ECO:0000313" key="5">
    <source>
        <dbReference type="EMBL" id="CNV28366.1"/>
    </source>
</evidence>
<evidence type="ECO:0000313" key="13">
    <source>
        <dbReference type="Proteomes" id="UP000045842"/>
    </source>
</evidence>
<dbReference type="Pfam" id="PF11209">
    <property type="entry name" value="LmeA"/>
    <property type="match status" value="1"/>
</dbReference>
<proteinExistence type="predicted"/>
<evidence type="ECO:0000313" key="14">
    <source>
        <dbReference type="Proteomes" id="UP000046947"/>
    </source>
</evidence>
<dbReference type="EMBL" id="CQQC01000621">
    <property type="protein sequence ID" value="CNV28366.1"/>
    <property type="molecule type" value="Genomic_DNA"/>
</dbReference>
<reference evidence="9 19" key="3">
    <citation type="submission" date="2016-04" db="EMBL/GenBank/DDBJ databases">
        <authorList>
            <person name="Bigi M."/>
            <person name="Bigi F."/>
            <person name="Soria M.A."/>
        </authorList>
    </citation>
    <scope>NUCLEOTIDE SEQUENCE [LARGE SCALE GENOMIC DNA]</scope>
    <source>
        <strain evidence="9 19">6548</strain>
    </source>
</reference>
<evidence type="ECO:0000313" key="8">
    <source>
        <dbReference type="EMBL" id="MBP0682411.1"/>
    </source>
</evidence>
<dbReference type="Proteomes" id="UP000039217">
    <property type="component" value="Unassembled WGS sequence"/>
</dbReference>
<dbReference type="Proteomes" id="UP000050139">
    <property type="component" value="Unassembled WGS sequence"/>
</dbReference>
<dbReference type="Proteomes" id="UP000048600">
    <property type="component" value="Unassembled WGS sequence"/>
</dbReference>
<dbReference type="EMBL" id="CSAD01000364">
    <property type="protein sequence ID" value="COV84211.1"/>
    <property type="molecule type" value="Genomic_DNA"/>
</dbReference>
<reference evidence="8 22" key="8">
    <citation type="submission" date="2021-03" db="EMBL/GenBank/DDBJ databases">
        <title>Whole Genome Sequencing of Mycobacterium tuberculosis clinical isolates from Arunachal Pradesh, India.</title>
        <authorList>
            <person name="Singh S."/>
            <person name="Mudliar S.R."/>
            <person name="Kulsum U."/>
            <person name="Rufai S.B."/>
            <person name="Singh P.K."/>
            <person name="Umpo M."/>
            <person name="Nyori M."/>
        </authorList>
    </citation>
    <scope>NUCLEOTIDE SEQUENCE [LARGE SCALE GENOMIC DNA]</scope>
    <source>
        <strain evidence="8 22">OMICS/BPL/0142/20/SP</strain>
    </source>
</reference>
<evidence type="ECO:0000313" key="18">
    <source>
        <dbReference type="Proteomes" id="UP000050164"/>
    </source>
</evidence>
<dbReference type="Proteomes" id="UP000256381">
    <property type="component" value="Unassembled WGS sequence"/>
</dbReference>
<evidence type="ECO:0000313" key="15">
    <source>
        <dbReference type="Proteomes" id="UP000048289"/>
    </source>
</evidence>
<evidence type="ECO:0000313" key="4">
    <source>
        <dbReference type="EMBL" id="CLV73830.1"/>
    </source>
</evidence>
<dbReference type="Proteomes" id="UP000045842">
    <property type="component" value="Unassembled WGS sequence"/>
</dbReference>
<dbReference type="EMBL" id="CHKL01000140">
    <property type="protein sequence ID" value="COW12931.1"/>
    <property type="molecule type" value="Genomic_DNA"/>
</dbReference>
<evidence type="ECO:0000313" key="7">
    <source>
        <dbReference type="EMBL" id="COW12931.1"/>
    </source>
</evidence>
<evidence type="ECO:0000313" key="22">
    <source>
        <dbReference type="Proteomes" id="UP000671119"/>
    </source>
</evidence>
<evidence type="ECO:0000313" key="20">
    <source>
        <dbReference type="Proteomes" id="UP000256381"/>
    </source>
</evidence>
<dbReference type="Proteomes" id="UP000048289">
    <property type="component" value="Unassembled WGS sequence"/>
</dbReference>
<evidence type="ECO:0000313" key="6">
    <source>
        <dbReference type="EMBL" id="COV84211.1"/>
    </source>
</evidence>
<reference evidence="4 17" key="2">
    <citation type="submission" date="2015-03" db="EMBL/GenBank/DDBJ databases">
        <authorList>
            <consortium name="Pathogen Informatics"/>
            <person name="Murphy D."/>
        </authorList>
    </citation>
    <scope>NUCLEOTIDE SEQUENCE [LARGE SCALE GENOMIC DNA]</scope>
    <source>
        <strain evidence="4 17">0268S</strain>
    </source>
</reference>
<reference evidence="12 13" key="1">
    <citation type="submission" date="2015-03" db="EMBL/GenBank/DDBJ databases">
        <authorList>
            <consortium name="Pathogen Informatics"/>
        </authorList>
    </citation>
    <scope>NUCLEOTIDE SEQUENCE [LARGE SCALE GENOMIC DNA]</scope>
    <source>
        <strain evidence="3 18">Bir 185</strain>
        <strain evidence="5 12">D00501624</strain>
        <strain evidence="6 13">G09801536</strain>
        <strain evidence="1 15">G09901357</strain>
        <strain evidence="2 14">H09601792</strain>
        <strain evidence="7 16">P00601463</strain>
    </source>
</reference>
<dbReference type="Proteomes" id="UP000300237">
    <property type="component" value="Chromosome"/>
</dbReference>
<dbReference type="InterPro" id="IPR021373">
    <property type="entry name" value="DUF2993"/>
</dbReference>
<sequence>MPMRKVLVGVTGAAIVVAVLIVGAVGADFGASIYAEYRLSTTVRKAANLRSDPFVAILRFPFIPQAMREHYAELEIKAFAVEHAGSGTATLEATMHSIDLSYASWLIRPDAKLPVGELESRIIIDSMHLGRYLGISDLMVAAPRQESNDATGGTTESGISGSRGLVFSGTPISANFAHRVSVLVDLSVASDDRATLVITPTAVVTGPDTADQPVPDDKRDAVLHAFASKLPNQKLPFGVVPNTVGARGSDVIIEGITRGVTISLDEFKQS</sequence>
<organism evidence="9 19">
    <name type="scientific">Mycobacterium tuberculosis</name>
    <dbReference type="NCBI Taxonomy" id="1773"/>
    <lineage>
        <taxon>Bacteria</taxon>
        <taxon>Bacillati</taxon>
        <taxon>Actinomycetota</taxon>
        <taxon>Actinomycetes</taxon>
        <taxon>Mycobacteriales</taxon>
        <taxon>Mycobacteriaceae</taxon>
        <taxon>Mycobacterium</taxon>
        <taxon>Mycobacterium tuberculosis complex</taxon>
    </lineage>
</organism>
<protein>
    <submittedName>
        <fullName evidence="10">DUF2993 domain-containing protein</fullName>
    </submittedName>
    <submittedName>
        <fullName evidence="8">Mannan chain length control protein LmeA</fullName>
    </submittedName>
    <submittedName>
        <fullName evidence="1">Probable conserved exported protein</fullName>
    </submittedName>
</protein>
<evidence type="ECO:0000313" key="1">
    <source>
        <dbReference type="EMBL" id="CFE39769.1"/>
    </source>
</evidence>
<dbReference type="EMBL" id="QTBD01000157">
    <property type="protein sequence ID" value="REQ51178.1"/>
    <property type="molecule type" value="Genomic_DNA"/>
</dbReference>
<evidence type="ECO:0000313" key="16">
    <source>
        <dbReference type="Proteomes" id="UP000048600"/>
    </source>
</evidence>
<reference evidence="9 19" key="5">
    <citation type="submission" date="2017-02" db="EMBL/GenBank/DDBJ databases">
        <title>Protein polymorphisms may explain contrasting epidemiological fitness of two variants of a multidrug-resistant Mycobacterium tuberculosis strain.</title>
        <authorList>
            <person name="Bigi M.M."/>
            <person name="Lopez B."/>
            <person name="Blanco F.C."/>
            <person name="Sasiain M.C."/>
            <person name="De La Barrera S."/>
            <person name="Ritacco V."/>
            <person name="Bigi F."/>
            <person name="Soria M.A."/>
        </authorList>
    </citation>
    <scope>NUCLEOTIDE SEQUENCE [LARGE SCALE GENOMIC DNA]</scope>
    <source>
        <strain evidence="9 19">6548</strain>
    </source>
</reference>
<accession>A0A045H577</accession>
<dbReference type="EMBL" id="COPH01000006">
    <property type="protein sequence ID" value="CLV73830.1"/>
    <property type="molecule type" value="Genomic_DNA"/>
</dbReference>
<dbReference type="EMBL" id="LWDQ01000001">
    <property type="protein sequence ID" value="OMH58711.1"/>
    <property type="molecule type" value="Genomic_DNA"/>
</dbReference>
<evidence type="ECO:0000313" key="3">
    <source>
        <dbReference type="EMBL" id="CKQ93270.1"/>
    </source>
</evidence>